<evidence type="ECO:0000313" key="1">
    <source>
        <dbReference type="EMBL" id="EQA69510.1"/>
    </source>
</evidence>
<dbReference type="EMBL" id="AKWY02000034">
    <property type="protein sequence ID" value="EQA69510.1"/>
    <property type="molecule type" value="Genomic_DNA"/>
</dbReference>
<reference evidence="1 2" key="1">
    <citation type="submission" date="2013-05" db="EMBL/GenBank/DDBJ databases">
        <authorList>
            <person name="Harkins D.M."/>
            <person name="Durkin A.S."/>
            <person name="Brinkac L.M."/>
            <person name="Haft D.H."/>
            <person name="Selengut J.D."/>
            <person name="Sanka R."/>
            <person name="DePew J."/>
            <person name="Purushe J."/>
            <person name="Hartskeerl R.A."/>
            <person name="Ahmed A."/>
            <person name="van der Linden H."/>
            <person name="Goris M.G.A."/>
            <person name="Vinetz J.M."/>
            <person name="Sutton G.G."/>
            <person name="Nierman W.C."/>
            <person name="Fouts D.E."/>
        </authorList>
    </citation>
    <scope>NUCLEOTIDE SEQUENCE [LARGE SCALE GENOMIC DNA]</scope>
    <source>
        <strain evidence="1 2">CZ214</strain>
    </source>
</reference>
<organism evidence="1 2">
    <name type="scientific">Leptospira noguchii serovar Panama str. CZ214</name>
    <dbReference type="NCBI Taxonomy" id="1001595"/>
    <lineage>
        <taxon>Bacteria</taxon>
        <taxon>Pseudomonadati</taxon>
        <taxon>Spirochaetota</taxon>
        <taxon>Spirochaetia</taxon>
        <taxon>Leptospirales</taxon>
        <taxon>Leptospiraceae</taxon>
        <taxon>Leptospira</taxon>
    </lineage>
</organism>
<gene>
    <name evidence="1" type="ORF">LEP1GSC059_1751</name>
</gene>
<comment type="caution">
    <text evidence="1">The sequence shown here is derived from an EMBL/GenBank/DDBJ whole genome shotgun (WGS) entry which is preliminary data.</text>
</comment>
<dbReference type="AlphaFoldDB" id="T0FIN4"/>
<protein>
    <submittedName>
        <fullName evidence="1">Uncharacterized protein</fullName>
    </submittedName>
</protein>
<proteinExistence type="predicted"/>
<accession>T0FIN4</accession>
<sequence length="82" mass="9696">MIFFHLEPINSDQKKNFLKSFFFTEKIYEIRRFFESFSIERQVKLNITKITIHVNSSVYTVLGVLSAFRNVSFLLSSLVGKR</sequence>
<evidence type="ECO:0000313" key="2">
    <source>
        <dbReference type="Proteomes" id="UP000015442"/>
    </source>
</evidence>
<name>T0FIN4_9LEPT</name>
<dbReference type="Proteomes" id="UP000015442">
    <property type="component" value="Unassembled WGS sequence"/>
</dbReference>